<gene>
    <name evidence="2" type="ORF">PanWU01x14_287500</name>
</gene>
<proteinExistence type="predicted"/>
<dbReference type="AlphaFoldDB" id="A0A2P5AYR2"/>
<evidence type="ECO:0000313" key="3">
    <source>
        <dbReference type="Proteomes" id="UP000237105"/>
    </source>
</evidence>
<comment type="caution">
    <text evidence="2">The sequence shown here is derived from an EMBL/GenBank/DDBJ whole genome shotgun (WGS) entry which is preliminary data.</text>
</comment>
<evidence type="ECO:0000313" key="2">
    <source>
        <dbReference type="EMBL" id="PON41687.1"/>
    </source>
</evidence>
<dbReference type="Proteomes" id="UP000237105">
    <property type="component" value="Unassembled WGS sequence"/>
</dbReference>
<feature type="non-terminal residue" evidence="2">
    <location>
        <position position="119"/>
    </location>
</feature>
<dbReference type="OrthoDB" id="1751784at2759"/>
<reference evidence="3" key="1">
    <citation type="submission" date="2016-06" db="EMBL/GenBank/DDBJ databases">
        <title>Parallel loss of symbiosis genes in relatives of nitrogen-fixing non-legume Parasponia.</title>
        <authorList>
            <person name="Van Velzen R."/>
            <person name="Holmer R."/>
            <person name="Bu F."/>
            <person name="Rutten L."/>
            <person name="Van Zeijl A."/>
            <person name="Liu W."/>
            <person name="Santuari L."/>
            <person name="Cao Q."/>
            <person name="Sharma T."/>
            <person name="Shen D."/>
            <person name="Roswanjaya Y."/>
            <person name="Wardhani T."/>
            <person name="Kalhor M.S."/>
            <person name="Jansen J."/>
            <person name="Van den Hoogen J."/>
            <person name="Gungor B."/>
            <person name="Hartog M."/>
            <person name="Hontelez J."/>
            <person name="Verver J."/>
            <person name="Yang W.-C."/>
            <person name="Schijlen E."/>
            <person name="Repin R."/>
            <person name="Schilthuizen M."/>
            <person name="Schranz E."/>
            <person name="Heidstra R."/>
            <person name="Miyata K."/>
            <person name="Fedorova E."/>
            <person name="Kohlen W."/>
            <person name="Bisseling T."/>
            <person name="Smit S."/>
            <person name="Geurts R."/>
        </authorList>
    </citation>
    <scope>NUCLEOTIDE SEQUENCE [LARGE SCALE GENOMIC DNA]</scope>
    <source>
        <strain evidence="3">cv. WU1-14</strain>
    </source>
</reference>
<feature type="domain" description="Retroviral polymerase SH3-like" evidence="1">
    <location>
        <begin position="4"/>
        <end position="65"/>
    </location>
</feature>
<evidence type="ECO:0000259" key="1">
    <source>
        <dbReference type="Pfam" id="PF25597"/>
    </source>
</evidence>
<protein>
    <recommendedName>
        <fullName evidence="1">Retroviral polymerase SH3-like domain-containing protein</fullName>
    </recommendedName>
</protein>
<organism evidence="2 3">
    <name type="scientific">Parasponia andersonii</name>
    <name type="common">Sponia andersonii</name>
    <dbReference type="NCBI Taxonomy" id="3476"/>
    <lineage>
        <taxon>Eukaryota</taxon>
        <taxon>Viridiplantae</taxon>
        <taxon>Streptophyta</taxon>
        <taxon>Embryophyta</taxon>
        <taxon>Tracheophyta</taxon>
        <taxon>Spermatophyta</taxon>
        <taxon>Magnoliopsida</taxon>
        <taxon>eudicotyledons</taxon>
        <taxon>Gunneridae</taxon>
        <taxon>Pentapetalae</taxon>
        <taxon>rosids</taxon>
        <taxon>fabids</taxon>
        <taxon>Rosales</taxon>
        <taxon>Cannabaceae</taxon>
        <taxon>Parasponia</taxon>
    </lineage>
</organism>
<keyword evidence="3" id="KW-1185">Reference proteome</keyword>
<sequence length="119" mass="14112">MLGCHFFPSIRHQGGSKFERKNYLCVFTGHSLLHKGYRCLEHRTRRIYISWHVVFGEELFPYKVPIDYRLQPVIDLLQLTLTEFPSLNEWFKKPVLIPLVTSSEPLNTPKFFYCCAFDI</sequence>
<accession>A0A2P5AYR2</accession>
<dbReference type="EMBL" id="JXTB01000409">
    <property type="protein sequence ID" value="PON41687.1"/>
    <property type="molecule type" value="Genomic_DNA"/>
</dbReference>
<dbReference type="InterPro" id="IPR057670">
    <property type="entry name" value="SH3_retrovirus"/>
</dbReference>
<name>A0A2P5AYR2_PARAD</name>
<dbReference type="Pfam" id="PF25597">
    <property type="entry name" value="SH3_retrovirus"/>
    <property type="match status" value="1"/>
</dbReference>